<keyword evidence="2" id="KW-0805">Transcription regulation</keyword>
<feature type="compositionally biased region" description="Acidic residues" evidence="4">
    <location>
        <begin position="144"/>
        <end position="155"/>
    </location>
</feature>
<dbReference type="PANTHER" id="PTHR35807:SF1">
    <property type="entry name" value="TRANSCRIPTIONAL REGULATOR REDD"/>
    <property type="match status" value="1"/>
</dbReference>
<dbReference type="Gene3D" id="1.25.40.10">
    <property type="entry name" value="Tetratricopeptide repeat domain"/>
    <property type="match status" value="1"/>
</dbReference>
<proteinExistence type="predicted"/>
<dbReference type="InterPro" id="IPR036388">
    <property type="entry name" value="WH-like_DNA-bd_sf"/>
</dbReference>
<evidence type="ECO:0000259" key="5">
    <source>
        <dbReference type="SMART" id="SM01043"/>
    </source>
</evidence>
<reference evidence="6" key="1">
    <citation type="submission" date="2022-07" db="EMBL/GenBank/DDBJ databases">
        <title>Genomic of Streptomyces cavourensis F2.</title>
        <authorList>
            <person name="Hu S."/>
            <person name="Liang W."/>
        </authorList>
    </citation>
    <scope>NUCLEOTIDE SEQUENCE</scope>
    <source>
        <strain evidence="6">F2</strain>
        <plasmid evidence="6">unnamed</plasmid>
    </source>
</reference>
<evidence type="ECO:0000313" key="7">
    <source>
        <dbReference type="Proteomes" id="UP001058236"/>
    </source>
</evidence>
<keyword evidence="3" id="KW-0804">Transcription</keyword>
<dbReference type="InterPro" id="IPR011990">
    <property type="entry name" value="TPR-like_helical_dom_sf"/>
</dbReference>
<dbReference type="EMBL" id="CP101398">
    <property type="protein sequence ID" value="UTR83660.1"/>
    <property type="molecule type" value="Genomic_DNA"/>
</dbReference>
<feature type="compositionally biased region" description="Basic and acidic residues" evidence="4">
    <location>
        <begin position="156"/>
        <end position="173"/>
    </location>
</feature>
<keyword evidence="6" id="KW-0614">Plasmid</keyword>
<evidence type="ECO:0000256" key="3">
    <source>
        <dbReference type="ARBA" id="ARBA00023163"/>
    </source>
</evidence>
<dbReference type="Gene3D" id="1.10.10.10">
    <property type="entry name" value="Winged helix-like DNA-binding domain superfamily/Winged helix DNA-binding domain"/>
    <property type="match status" value="1"/>
</dbReference>
<dbReference type="SUPFAM" id="SSF48452">
    <property type="entry name" value="TPR-like"/>
    <property type="match status" value="1"/>
</dbReference>
<dbReference type="SMART" id="SM01043">
    <property type="entry name" value="BTAD"/>
    <property type="match status" value="1"/>
</dbReference>
<evidence type="ECO:0000313" key="6">
    <source>
        <dbReference type="EMBL" id="UTR83660.1"/>
    </source>
</evidence>
<protein>
    <recommendedName>
        <fullName evidence="5">Bacterial transcriptional activator domain-containing protein</fullName>
    </recommendedName>
</protein>
<geneLocation type="plasmid" evidence="6 7">
    <name>unnamed</name>
</geneLocation>
<feature type="domain" description="Bacterial transcriptional activator" evidence="5">
    <location>
        <begin position="333"/>
        <end position="475"/>
    </location>
</feature>
<dbReference type="InterPro" id="IPR005158">
    <property type="entry name" value="BTAD"/>
</dbReference>
<evidence type="ECO:0000256" key="4">
    <source>
        <dbReference type="SAM" id="MobiDB-lite"/>
    </source>
</evidence>
<keyword evidence="1" id="KW-0902">Two-component regulatory system</keyword>
<sequence>MLDELLEAVADEPRSATALITTGGEASPGLPESSWTLYAEPEAGPVRLPVAGEELDCTVQALSDEDFAYALEILATSRDDDVPAPEQEAPALETQSAAPPADDDGGSAGEPVAGGDNAAVRTVRADAGAGPGQVPNLMAQFAAFDDEEDDEENGDVPEHENPTDPTRAADAKPDAPVLQILTQAPETVRRPMPALQSPAKTISVRLPDTEDAPVRPAPAAELEQSSPSPDLPEAPVVRVLGPVELTGARGTTERKREGRSIELAAWLVLHPGSDRHVLDEAMWPAGGTTRKYRNATVSRLRTWLGEDDDGNPYFPAISSTPDARYTLSPAVGCDWLLFQQLVRTGKQASGPHADQALRDALSLVRGRPFASSDRSRYRWAEHLALVMIMEIVDTADLLAERCLAARDPRGALWAATKGLEVAPEIESLYRILFRAYAAIGDYDALERSAQKLKDFNEENDIETEEDTLTVLNGLMARA</sequence>
<dbReference type="RefSeq" id="WP_255240335.1">
    <property type="nucleotide sequence ID" value="NZ_CP101398.1"/>
</dbReference>
<evidence type="ECO:0000256" key="1">
    <source>
        <dbReference type="ARBA" id="ARBA00023012"/>
    </source>
</evidence>
<organism evidence="6 7">
    <name type="scientific">Streptomyces cavourensis</name>
    <dbReference type="NCBI Taxonomy" id="67258"/>
    <lineage>
        <taxon>Bacteria</taxon>
        <taxon>Bacillati</taxon>
        <taxon>Actinomycetota</taxon>
        <taxon>Actinomycetes</taxon>
        <taxon>Kitasatosporales</taxon>
        <taxon>Streptomycetaceae</taxon>
        <taxon>Streptomyces</taxon>
    </lineage>
</organism>
<feature type="region of interest" description="Disordered" evidence="4">
    <location>
        <begin position="199"/>
        <end position="234"/>
    </location>
</feature>
<gene>
    <name evidence="6" type="ORF">NLU04_34690</name>
</gene>
<dbReference type="InterPro" id="IPR051677">
    <property type="entry name" value="AfsR-DnrI-RedD_regulator"/>
</dbReference>
<evidence type="ECO:0000256" key="2">
    <source>
        <dbReference type="ARBA" id="ARBA00023015"/>
    </source>
</evidence>
<keyword evidence="7" id="KW-1185">Reference proteome</keyword>
<name>A0ABY5FJB0_9ACTN</name>
<accession>A0ABY5FJB0</accession>
<dbReference type="PANTHER" id="PTHR35807">
    <property type="entry name" value="TRANSCRIPTIONAL REGULATOR REDD-RELATED"/>
    <property type="match status" value="1"/>
</dbReference>
<feature type="region of interest" description="Disordered" evidence="4">
    <location>
        <begin position="78"/>
        <end position="173"/>
    </location>
</feature>
<dbReference type="Proteomes" id="UP001058236">
    <property type="component" value="Plasmid unnamed"/>
</dbReference>